<accession>A0A2X0J8A5</accession>
<organism evidence="1 2">
    <name type="scientific">Streptacidiphilus pinicola</name>
    <dbReference type="NCBI Taxonomy" id="2219663"/>
    <lineage>
        <taxon>Bacteria</taxon>
        <taxon>Bacillati</taxon>
        <taxon>Actinomycetota</taxon>
        <taxon>Actinomycetes</taxon>
        <taxon>Kitasatosporales</taxon>
        <taxon>Streptomycetaceae</taxon>
        <taxon>Streptacidiphilus</taxon>
    </lineage>
</organism>
<proteinExistence type="predicted"/>
<reference evidence="1 2" key="1">
    <citation type="submission" date="2018-06" db="EMBL/GenBank/DDBJ databases">
        <title>Streptacidiphilus pinicola sp. nov., isolated from pine grove soil.</title>
        <authorList>
            <person name="Roh S.G."/>
            <person name="Park S."/>
            <person name="Kim M.-K."/>
            <person name="Yun B.-R."/>
            <person name="Park J."/>
            <person name="Kim M.J."/>
            <person name="Kim Y.S."/>
            <person name="Kim S.B."/>
        </authorList>
    </citation>
    <scope>NUCLEOTIDE SEQUENCE [LARGE SCALE GENOMIC DNA]</scope>
    <source>
        <strain evidence="1 2">MMS16-CNU450</strain>
    </source>
</reference>
<protein>
    <submittedName>
        <fullName evidence="1">Uncharacterized protein</fullName>
    </submittedName>
</protein>
<dbReference type="AlphaFoldDB" id="A0A2X0J8A5"/>
<dbReference type="Proteomes" id="UP000248889">
    <property type="component" value="Unassembled WGS sequence"/>
</dbReference>
<gene>
    <name evidence="1" type="ORF">DN069_05985</name>
</gene>
<feature type="non-terminal residue" evidence="1">
    <location>
        <position position="1"/>
    </location>
</feature>
<sequence>PRVRTVGGVADRAYPGAKGWVPLGDYTKLFADQDGANELLGENGVRHVAASGWRMPDGTHVAVYLLAFRGATSCQTAFNGQMTARLAAAPGLDLTGGTDIAVPAGVANSGSRPAGGGVPAMRTAIFINEDVMGLLVMTNPKAVNPVDFDQALVLQMQLLRG</sequence>
<dbReference type="EMBL" id="QKYN01000026">
    <property type="protein sequence ID" value="RAG86506.1"/>
    <property type="molecule type" value="Genomic_DNA"/>
</dbReference>
<comment type="caution">
    <text evidence="1">The sequence shown here is derived from an EMBL/GenBank/DDBJ whole genome shotgun (WGS) entry which is preliminary data.</text>
</comment>
<name>A0A2X0J8A5_9ACTN</name>
<keyword evidence="2" id="KW-1185">Reference proteome</keyword>
<evidence type="ECO:0000313" key="2">
    <source>
        <dbReference type="Proteomes" id="UP000248889"/>
    </source>
</evidence>
<evidence type="ECO:0000313" key="1">
    <source>
        <dbReference type="EMBL" id="RAG86506.1"/>
    </source>
</evidence>